<evidence type="ECO:0000256" key="5">
    <source>
        <dbReference type="ARBA" id="ARBA00023004"/>
    </source>
</evidence>
<organism evidence="8 9">
    <name type="scientific">Lojkania enalia</name>
    <dbReference type="NCBI Taxonomy" id="147567"/>
    <lineage>
        <taxon>Eukaryota</taxon>
        <taxon>Fungi</taxon>
        <taxon>Dikarya</taxon>
        <taxon>Ascomycota</taxon>
        <taxon>Pezizomycotina</taxon>
        <taxon>Dothideomycetes</taxon>
        <taxon>Pleosporomycetidae</taxon>
        <taxon>Pleosporales</taxon>
        <taxon>Pleosporales incertae sedis</taxon>
        <taxon>Lojkania</taxon>
    </lineage>
</organism>
<dbReference type="OrthoDB" id="1470350at2759"/>
<dbReference type="PANTHER" id="PTHR24305">
    <property type="entry name" value="CYTOCHROME P450"/>
    <property type="match status" value="1"/>
</dbReference>
<comment type="cofactor">
    <cofactor evidence="1 7">
        <name>heme</name>
        <dbReference type="ChEBI" id="CHEBI:30413"/>
    </cofactor>
</comment>
<evidence type="ECO:0000256" key="6">
    <source>
        <dbReference type="ARBA" id="ARBA00023033"/>
    </source>
</evidence>
<dbReference type="InterPro" id="IPR002401">
    <property type="entry name" value="Cyt_P450_E_grp-I"/>
</dbReference>
<dbReference type="InterPro" id="IPR050121">
    <property type="entry name" value="Cytochrome_P450_monoxygenase"/>
</dbReference>
<dbReference type="Gene3D" id="1.10.630.10">
    <property type="entry name" value="Cytochrome P450"/>
    <property type="match status" value="1"/>
</dbReference>
<dbReference type="SUPFAM" id="SSF48264">
    <property type="entry name" value="Cytochrome P450"/>
    <property type="match status" value="1"/>
</dbReference>
<keyword evidence="6" id="KW-0503">Monooxygenase</keyword>
<keyword evidence="9" id="KW-1185">Reference proteome</keyword>
<dbReference type="Pfam" id="PF00067">
    <property type="entry name" value="p450"/>
    <property type="match status" value="2"/>
</dbReference>
<dbReference type="PANTHER" id="PTHR24305:SF187">
    <property type="entry name" value="P450, PUTATIVE (EUROFUNG)-RELATED"/>
    <property type="match status" value="1"/>
</dbReference>
<feature type="non-terminal residue" evidence="8">
    <location>
        <position position="419"/>
    </location>
</feature>
<dbReference type="InterPro" id="IPR001128">
    <property type="entry name" value="Cyt_P450"/>
</dbReference>
<evidence type="ECO:0000256" key="3">
    <source>
        <dbReference type="ARBA" id="ARBA00022723"/>
    </source>
</evidence>
<evidence type="ECO:0000256" key="4">
    <source>
        <dbReference type="ARBA" id="ARBA00023002"/>
    </source>
</evidence>
<feature type="binding site" description="axial binding residue" evidence="7">
    <location>
        <position position="374"/>
    </location>
    <ligand>
        <name>heme</name>
        <dbReference type="ChEBI" id="CHEBI:30413"/>
    </ligand>
    <ligandPart>
        <name>Fe</name>
        <dbReference type="ChEBI" id="CHEBI:18248"/>
    </ligandPart>
</feature>
<comment type="similarity">
    <text evidence="2">Belongs to the cytochrome P450 family.</text>
</comment>
<dbReference type="AlphaFoldDB" id="A0A9P4N3Y8"/>
<protein>
    <submittedName>
        <fullName evidence="8">Cytochrome P450</fullName>
    </submittedName>
</protein>
<reference evidence="9" key="1">
    <citation type="journal article" date="2020" name="Stud. Mycol.">
        <title>101 Dothideomycetes genomes: A test case for predicting lifestyles and emergence of pathogens.</title>
        <authorList>
            <person name="Haridas S."/>
            <person name="Albert R."/>
            <person name="Binder M."/>
            <person name="Bloem J."/>
            <person name="LaButti K."/>
            <person name="Salamov A."/>
            <person name="Andreopoulos B."/>
            <person name="Baker S."/>
            <person name="Barry K."/>
            <person name="Bills G."/>
            <person name="Bluhm B."/>
            <person name="Cannon C."/>
            <person name="Castanera R."/>
            <person name="Culley D."/>
            <person name="Daum C."/>
            <person name="Ezra D."/>
            <person name="Gonzalez J."/>
            <person name="Henrissat B."/>
            <person name="Kuo A."/>
            <person name="Liang C."/>
            <person name="Lipzen A."/>
            <person name="Lutzoni F."/>
            <person name="Magnuson J."/>
            <person name="Mondo S."/>
            <person name="Nolan M."/>
            <person name="Ohm R."/>
            <person name="Pangilinan J."/>
            <person name="Park H.-J."/>
            <person name="Ramirez L."/>
            <person name="Alfaro M."/>
            <person name="Sun H."/>
            <person name="Tritt A."/>
            <person name="Yoshinaga Y."/>
            <person name="Zwiers L.-H."/>
            <person name="Turgeon B."/>
            <person name="Goodwin S."/>
            <person name="Spatafora J."/>
            <person name="Crous P."/>
            <person name="Grigoriev I."/>
        </authorList>
    </citation>
    <scope>NUCLEOTIDE SEQUENCE [LARGE SCALE GENOMIC DNA]</scope>
    <source>
        <strain evidence="9">CBS 304.66</strain>
    </source>
</reference>
<comment type="caution">
    <text evidence="8">The sequence shown here is derived from an EMBL/GenBank/DDBJ whole genome shotgun (WGS) entry which is preliminary data.</text>
</comment>
<dbReference type="GO" id="GO:0005506">
    <property type="term" value="F:iron ion binding"/>
    <property type="evidence" value="ECO:0007669"/>
    <property type="project" value="InterPro"/>
</dbReference>
<evidence type="ECO:0000256" key="1">
    <source>
        <dbReference type="ARBA" id="ARBA00001971"/>
    </source>
</evidence>
<proteinExistence type="inferred from homology"/>
<dbReference type="InterPro" id="IPR036396">
    <property type="entry name" value="Cyt_P450_sf"/>
</dbReference>
<keyword evidence="4" id="KW-0560">Oxidoreductase</keyword>
<accession>A0A9P4N3Y8</accession>
<keyword evidence="3 7" id="KW-0479">Metal-binding</keyword>
<gene>
    <name evidence="8" type="ORF">CC78DRAFT_437129</name>
</gene>
<dbReference type="Proteomes" id="UP000800093">
    <property type="component" value="Unassembled WGS sequence"/>
</dbReference>
<dbReference type="GO" id="GO:0004497">
    <property type="term" value="F:monooxygenase activity"/>
    <property type="evidence" value="ECO:0007669"/>
    <property type="project" value="UniProtKB-KW"/>
</dbReference>
<evidence type="ECO:0000313" key="9">
    <source>
        <dbReference type="Proteomes" id="UP000800093"/>
    </source>
</evidence>
<name>A0A9P4N3Y8_9PLEO</name>
<dbReference type="PRINTS" id="PR00385">
    <property type="entry name" value="P450"/>
</dbReference>
<dbReference type="GO" id="GO:0020037">
    <property type="term" value="F:heme binding"/>
    <property type="evidence" value="ECO:0007669"/>
    <property type="project" value="InterPro"/>
</dbReference>
<sequence length="419" mass="47383">LPGPLAPKITSKWLFLHFIRGEQMNVVHDLHRKFGPIVQTGPREISFPSAQAARDIYGTNAQCVKSEIYDYMGPESLFTTRTKEKRREMKKRVAHVFAPGVLRELESSIEIHVNRLLELIEKEEGKSWDVVKPLRMLTLDISGEVLFGRPFGALGAKKLPYFVEVMKYVHPMFRVESDAPILARLLRIVPFRKIHDFAGSVEYVYGTQLLRDTISEYGRNSPRNDLLSKLINGDPKKGQAPLPDDEIANGVSNFVYAATDTTAITMTYLLYELASHPEWQKELRQELLEINGTDQGQYSLYKMVQALPILQACFSETMRLHPGIGVGLPLPMLDLQCNPQAFPSPDTYNPKRWLLTSSSKHTFSPNSGGGEYICAGSNLAIMEVKIMAAKVLQRYFVSVAGEQTHKDIEMRDHFVIETK</sequence>
<dbReference type="EMBL" id="ML986661">
    <property type="protein sequence ID" value="KAF2261269.1"/>
    <property type="molecule type" value="Genomic_DNA"/>
</dbReference>
<dbReference type="PRINTS" id="PR00463">
    <property type="entry name" value="EP450I"/>
</dbReference>
<keyword evidence="5 7" id="KW-0408">Iron</keyword>
<dbReference type="GO" id="GO:0016705">
    <property type="term" value="F:oxidoreductase activity, acting on paired donors, with incorporation or reduction of molecular oxygen"/>
    <property type="evidence" value="ECO:0007669"/>
    <property type="project" value="InterPro"/>
</dbReference>
<keyword evidence="7" id="KW-0349">Heme</keyword>
<feature type="non-terminal residue" evidence="8">
    <location>
        <position position="1"/>
    </location>
</feature>
<evidence type="ECO:0000256" key="7">
    <source>
        <dbReference type="PIRSR" id="PIRSR602401-1"/>
    </source>
</evidence>
<evidence type="ECO:0000313" key="8">
    <source>
        <dbReference type="EMBL" id="KAF2261269.1"/>
    </source>
</evidence>
<evidence type="ECO:0000256" key="2">
    <source>
        <dbReference type="ARBA" id="ARBA00010617"/>
    </source>
</evidence>